<name>A0ABS5SZ73_9GAMM</name>
<dbReference type="EMBL" id="JABBFR010000023">
    <property type="protein sequence ID" value="MBT0725407.1"/>
    <property type="molecule type" value="Genomic_DNA"/>
</dbReference>
<evidence type="ECO:0000313" key="2">
    <source>
        <dbReference type="Proteomes" id="UP000790096"/>
    </source>
</evidence>
<sequence>MNNPPLKVFLPSEITAAFCAALLENGISPSPVESIKNPSGRQFTVNSGSDLTEITIALIDSNPFWGCVGYAIWAFTQRHSHKKVTIITPEKKIIASGLSDSAITKLIEGATSIEVIESD</sequence>
<keyword evidence="2" id="KW-1185">Reference proteome</keyword>
<proteinExistence type="predicted"/>
<gene>
    <name evidence="1" type="ORF">HH682_13460</name>
</gene>
<accession>A0ABS5SZ73</accession>
<organism evidence="1 2">
    <name type="scientific">Rosenbergiella gaditana</name>
    <dbReference type="NCBI Taxonomy" id="2726987"/>
    <lineage>
        <taxon>Bacteria</taxon>
        <taxon>Pseudomonadati</taxon>
        <taxon>Pseudomonadota</taxon>
        <taxon>Gammaproteobacteria</taxon>
        <taxon>Enterobacterales</taxon>
        <taxon>Erwiniaceae</taxon>
        <taxon>Rosenbergiella</taxon>
    </lineage>
</organism>
<reference evidence="1 2" key="1">
    <citation type="submission" date="2020-04" db="EMBL/GenBank/DDBJ databases">
        <title>Genome sequencing of Rosenbergiella species.</title>
        <authorList>
            <person name="Alvarez-Perez S."/>
            <person name="Lievens B."/>
        </authorList>
    </citation>
    <scope>NUCLEOTIDE SEQUENCE [LARGE SCALE GENOMIC DNA]</scope>
    <source>
        <strain evidence="1 2">S61</strain>
    </source>
</reference>
<dbReference type="Proteomes" id="UP000790096">
    <property type="component" value="Unassembled WGS sequence"/>
</dbReference>
<protein>
    <submittedName>
        <fullName evidence="1">Uncharacterized protein</fullName>
    </submittedName>
</protein>
<comment type="caution">
    <text evidence="1">The sequence shown here is derived from an EMBL/GenBank/DDBJ whole genome shotgun (WGS) entry which is preliminary data.</text>
</comment>
<dbReference type="RefSeq" id="WP_214238056.1">
    <property type="nucleotide sequence ID" value="NZ_JABBFR010000023.1"/>
</dbReference>
<evidence type="ECO:0000313" key="1">
    <source>
        <dbReference type="EMBL" id="MBT0725407.1"/>
    </source>
</evidence>